<dbReference type="InterPro" id="IPR012933">
    <property type="entry name" value="HicA_mRNA_interferase"/>
</dbReference>
<keyword evidence="2" id="KW-0540">Nuclease</keyword>
<evidence type="ECO:0000256" key="5">
    <source>
        <dbReference type="ARBA" id="ARBA00022884"/>
    </source>
</evidence>
<keyword evidence="4" id="KW-0378">Hydrolase</keyword>
<dbReference type="Pfam" id="PF07927">
    <property type="entry name" value="HicA_toxin"/>
    <property type="match status" value="1"/>
</dbReference>
<gene>
    <name evidence="7" type="ORF">KBTEX_02468</name>
</gene>
<evidence type="ECO:0000256" key="3">
    <source>
        <dbReference type="ARBA" id="ARBA00022759"/>
    </source>
</evidence>
<dbReference type="Gene3D" id="3.30.920.30">
    <property type="entry name" value="Hypothetical protein"/>
    <property type="match status" value="1"/>
</dbReference>
<dbReference type="AlphaFoldDB" id="A0A5B8RE10"/>
<dbReference type="SUPFAM" id="SSF54786">
    <property type="entry name" value="YcfA/nrd intein domain"/>
    <property type="match status" value="1"/>
</dbReference>
<keyword evidence="1" id="KW-1277">Toxin-antitoxin system</keyword>
<accession>A0A5B8RE10</accession>
<name>A0A5B8RE10_9ZZZZ</name>
<dbReference type="EMBL" id="MN079126">
    <property type="protein sequence ID" value="QEA06138.1"/>
    <property type="molecule type" value="Genomic_DNA"/>
</dbReference>
<sequence>MNDYGKPVRRILTENGCYLLRQGRGDHEVWTSPHASRPFTVPTKIKSRHTANGILKDAGLPKAF</sequence>
<reference evidence="7" key="1">
    <citation type="submission" date="2019-06" db="EMBL/GenBank/DDBJ databases">
        <authorList>
            <person name="Murdoch R.W."/>
            <person name="Fathepure B."/>
        </authorList>
    </citation>
    <scope>NUCLEOTIDE SEQUENCE</scope>
</reference>
<dbReference type="InterPro" id="IPR038570">
    <property type="entry name" value="HicA_sf"/>
</dbReference>
<protein>
    <recommendedName>
        <fullName evidence="8">YcfA-like protein</fullName>
    </recommendedName>
</protein>
<proteinExistence type="predicted"/>
<evidence type="ECO:0000256" key="2">
    <source>
        <dbReference type="ARBA" id="ARBA00022722"/>
    </source>
</evidence>
<evidence type="ECO:0000256" key="6">
    <source>
        <dbReference type="ARBA" id="ARBA00023016"/>
    </source>
</evidence>
<evidence type="ECO:0000313" key="7">
    <source>
        <dbReference type="EMBL" id="QEA06138.1"/>
    </source>
</evidence>
<dbReference type="GO" id="GO:0004519">
    <property type="term" value="F:endonuclease activity"/>
    <property type="evidence" value="ECO:0007669"/>
    <property type="project" value="UniProtKB-KW"/>
</dbReference>
<evidence type="ECO:0000256" key="1">
    <source>
        <dbReference type="ARBA" id="ARBA00022649"/>
    </source>
</evidence>
<organism evidence="7">
    <name type="scientific">uncultured organism</name>
    <dbReference type="NCBI Taxonomy" id="155900"/>
    <lineage>
        <taxon>unclassified sequences</taxon>
        <taxon>environmental samples</taxon>
    </lineage>
</organism>
<keyword evidence="5" id="KW-0694">RNA-binding</keyword>
<evidence type="ECO:0000256" key="4">
    <source>
        <dbReference type="ARBA" id="ARBA00022801"/>
    </source>
</evidence>
<dbReference type="GO" id="GO:0016787">
    <property type="term" value="F:hydrolase activity"/>
    <property type="evidence" value="ECO:0007669"/>
    <property type="project" value="UniProtKB-KW"/>
</dbReference>
<evidence type="ECO:0008006" key="8">
    <source>
        <dbReference type="Google" id="ProtNLM"/>
    </source>
</evidence>
<keyword evidence="6" id="KW-0346">Stress response</keyword>
<dbReference type="GO" id="GO:0003729">
    <property type="term" value="F:mRNA binding"/>
    <property type="evidence" value="ECO:0007669"/>
    <property type="project" value="InterPro"/>
</dbReference>
<keyword evidence="3" id="KW-0255">Endonuclease</keyword>